<name>A0A916VDG2_9FIRM</name>
<dbReference type="AlphaFoldDB" id="A0A916VDG2"/>
<reference evidence="1" key="1">
    <citation type="submission" date="2020-06" db="EMBL/GenBank/DDBJ databases">
        <title>Characterization of fructooligosaccharide metabolism and fructooligosaccharide-degrading enzymes in human commensal butyrate producers.</title>
        <authorList>
            <person name="Tanno H."/>
            <person name="Fujii T."/>
            <person name="Hirano K."/>
            <person name="Maeno S."/>
            <person name="Tonozuka T."/>
            <person name="Sakamoto M."/>
            <person name="Ohkuma M."/>
            <person name="Tochio T."/>
            <person name="Endo A."/>
        </authorList>
    </citation>
    <scope>NUCLEOTIDE SEQUENCE</scope>
    <source>
        <strain evidence="1">JCM 17466</strain>
    </source>
</reference>
<dbReference type="RefSeq" id="WP_201311920.1">
    <property type="nucleotide sequence ID" value="NZ_BLYI01000062.1"/>
</dbReference>
<gene>
    <name evidence="1" type="ORF">ANBU17_26060</name>
</gene>
<proteinExistence type="predicted"/>
<sequence>MESLNSFKDVYSDFKTDLENKMSQRKGRIKDGIIYGEYYDLPITKNKIVYYFHQEDRQNPVFRMMADYMLSEMKEKEKSFFIIISNKVQKEVLPAKYRSFILEENRREAKEAIACAEFIIAGNGLPKYFVKKKQQMVIRFLSFVKGKPGRSWLAQNRISWFMNSSLIFVETEEEKRILELDYQLKGLFEGEIAVISENQIKKNWISELRCRISENDKQSVNLDISRKKILILNGQGMREEGKMIGVIADSLDSRQYDITLAMKKAANIEDEEINNLNSNVRLIYREGSFSCSMEEYIDIQYLLKNFHAFEDLERAYKFLNQRIVQRECRRLWGNVEFDAVIYVGNHSAVWPVIAGGVKAKKKIRIESRNLEQEEQRCQTKNKKKSFLNMMQLYQLIFDKIIFPSKSDMIQAIKRHFIMKGKGEHFYYPAGNVIPEQEDSNNLIWYQKDQFFVASEKISACGRGQIELLPLPNEKKKAYIIDGDLHCIEEILKEIQRGTLLNQDMDLTICAVERYDSKRLKEKYQINYLKIIDRDMLTSSPFMSGYLRYFEGCIAAAEWKFSPIWISMEFLGKEILVYKNQKLIRQDEKCFNSEQDYLSYMEKSWEEILMKK</sequence>
<organism evidence="1 2">
    <name type="scientific">Anaerostipes butyraticus</name>
    <dbReference type="NCBI Taxonomy" id="645466"/>
    <lineage>
        <taxon>Bacteria</taxon>
        <taxon>Bacillati</taxon>
        <taxon>Bacillota</taxon>
        <taxon>Clostridia</taxon>
        <taxon>Lachnospirales</taxon>
        <taxon>Lachnospiraceae</taxon>
        <taxon>Anaerostipes</taxon>
    </lineage>
</organism>
<comment type="caution">
    <text evidence="1">The sequence shown here is derived from an EMBL/GenBank/DDBJ whole genome shotgun (WGS) entry which is preliminary data.</text>
</comment>
<accession>A0A916VDG2</accession>
<evidence type="ECO:0000313" key="2">
    <source>
        <dbReference type="Proteomes" id="UP000613208"/>
    </source>
</evidence>
<evidence type="ECO:0000313" key="1">
    <source>
        <dbReference type="EMBL" id="GFO86259.1"/>
    </source>
</evidence>
<dbReference type="Proteomes" id="UP000613208">
    <property type="component" value="Unassembled WGS sequence"/>
</dbReference>
<protein>
    <submittedName>
        <fullName evidence="1">Uncharacterized protein</fullName>
    </submittedName>
</protein>
<keyword evidence="2" id="KW-1185">Reference proteome</keyword>
<dbReference type="EMBL" id="BLYI01000062">
    <property type="protein sequence ID" value="GFO86259.1"/>
    <property type="molecule type" value="Genomic_DNA"/>
</dbReference>